<dbReference type="GeneID" id="5234692"/>
<evidence type="ECO:0000256" key="4">
    <source>
        <dbReference type="ARBA" id="ARBA00022980"/>
    </source>
</evidence>
<dbReference type="eggNOG" id="KOG4778">
    <property type="taxonomic scope" value="Eukaryota"/>
</dbReference>
<dbReference type="OrthoDB" id="2098203at2759"/>
<dbReference type="STRING" id="379508.A5DTF8"/>
<evidence type="ECO:0000256" key="1">
    <source>
        <dbReference type="ARBA" id="ARBA00004173"/>
    </source>
</evidence>
<protein>
    <recommendedName>
        <fullName evidence="7">Large ribosomal subunit protein mL40</fullName>
    </recommendedName>
</protein>
<dbReference type="Proteomes" id="UP000001996">
    <property type="component" value="Unassembled WGS sequence"/>
</dbReference>
<dbReference type="AlphaFoldDB" id="A5DTF8"/>
<dbReference type="PANTHER" id="PTHR39150">
    <property type="entry name" value="54S RIBOSOMAL PROTEIN L28, MITOCHONDRIAL"/>
    <property type="match status" value="1"/>
</dbReference>
<dbReference type="HOGENOM" id="CLU_1409014_0_0_1"/>
<evidence type="ECO:0000256" key="7">
    <source>
        <dbReference type="ARBA" id="ARBA00035192"/>
    </source>
</evidence>
<keyword evidence="5" id="KW-0496">Mitochondrion</keyword>
<dbReference type="Gene3D" id="6.10.250.3440">
    <property type="match status" value="1"/>
</dbReference>
<dbReference type="InterPro" id="IPR019192">
    <property type="entry name" value="Ribosomal_mL40"/>
</dbReference>
<evidence type="ECO:0000313" key="9">
    <source>
        <dbReference type="EMBL" id="EDK42466.1"/>
    </source>
</evidence>
<evidence type="ECO:0000256" key="5">
    <source>
        <dbReference type="ARBA" id="ARBA00023128"/>
    </source>
</evidence>
<evidence type="ECO:0000313" key="10">
    <source>
        <dbReference type="Proteomes" id="UP000001996"/>
    </source>
</evidence>
<accession>A5DTF8</accession>
<keyword evidence="4" id="KW-0689">Ribosomal protein</keyword>
<proteinExistence type="inferred from homology"/>
<comment type="subcellular location">
    <subcellularLocation>
        <location evidence="1">Mitochondrion</location>
    </subcellularLocation>
</comment>
<dbReference type="GO" id="GO:1990904">
    <property type="term" value="C:ribonucleoprotein complex"/>
    <property type="evidence" value="ECO:0007669"/>
    <property type="project" value="UniProtKB-KW"/>
</dbReference>
<dbReference type="Pfam" id="PF09812">
    <property type="entry name" value="MRP-L28"/>
    <property type="match status" value="1"/>
</dbReference>
<dbReference type="FunCoup" id="A5DTF8">
    <property type="interactions" value="244"/>
</dbReference>
<keyword evidence="10" id="KW-1185">Reference proteome</keyword>
<organism evidence="9 10">
    <name type="scientific">Lodderomyces elongisporus (strain ATCC 11503 / CBS 2605 / JCM 1781 / NBRC 1676 / NRRL YB-4239)</name>
    <name type="common">Yeast</name>
    <name type="synonym">Saccharomyces elongisporus</name>
    <dbReference type="NCBI Taxonomy" id="379508"/>
    <lineage>
        <taxon>Eukaryota</taxon>
        <taxon>Fungi</taxon>
        <taxon>Dikarya</taxon>
        <taxon>Ascomycota</taxon>
        <taxon>Saccharomycotina</taxon>
        <taxon>Pichiomycetes</taxon>
        <taxon>Debaryomycetaceae</taxon>
        <taxon>Candida/Lodderomyces clade</taxon>
        <taxon>Lodderomyces</taxon>
    </lineage>
</organism>
<dbReference type="VEuPathDB" id="FungiDB:LELG_00644"/>
<dbReference type="InterPro" id="IPR042831">
    <property type="entry name" value="Ribosomal_mL40_fung"/>
</dbReference>
<comment type="similarity">
    <text evidence="2">Belongs to the mitochondrion-specific ribosomal protein mL40 family.</text>
</comment>
<dbReference type="GO" id="GO:0005739">
    <property type="term" value="C:mitochondrion"/>
    <property type="evidence" value="ECO:0007669"/>
    <property type="project" value="UniProtKB-SubCell"/>
</dbReference>
<evidence type="ECO:0000256" key="3">
    <source>
        <dbReference type="ARBA" id="ARBA00022946"/>
    </source>
</evidence>
<name>A5DTF8_LODEL</name>
<reference evidence="9 10" key="1">
    <citation type="journal article" date="2009" name="Nature">
        <title>Evolution of pathogenicity and sexual reproduction in eight Candida genomes.</title>
        <authorList>
            <person name="Butler G."/>
            <person name="Rasmussen M.D."/>
            <person name="Lin M.F."/>
            <person name="Santos M.A."/>
            <person name="Sakthikumar S."/>
            <person name="Munro C.A."/>
            <person name="Rheinbay E."/>
            <person name="Grabherr M."/>
            <person name="Forche A."/>
            <person name="Reedy J.L."/>
            <person name="Agrafioti I."/>
            <person name="Arnaud M.B."/>
            <person name="Bates S."/>
            <person name="Brown A.J."/>
            <person name="Brunke S."/>
            <person name="Costanzo M.C."/>
            <person name="Fitzpatrick D.A."/>
            <person name="de Groot P.W."/>
            <person name="Harris D."/>
            <person name="Hoyer L.L."/>
            <person name="Hube B."/>
            <person name="Klis F.M."/>
            <person name="Kodira C."/>
            <person name="Lennard N."/>
            <person name="Logue M.E."/>
            <person name="Martin R."/>
            <person name="Neiman A.M."/>
            <person name="Nikolaou E."/>
            <person name="Quail M.A."/>
            <person name="Quinn J."/>
            <person name="Santos M.C."/>
            <person name="Schmitzberger F.F."/>
            <person name="Sherlock G."/>
            <person name="Shah P."/>
            <person name="Silverstein K.A."/>
            <person name="Skrzypek M.S."/>
            <person name="Soll D."/>
            <person name="Staggs R."/>
            <person name="Stansfield I."/>
            <person name="Stumpf M.P."/>
            <person name="Sudbery P.E."/>
            <person name="Srikantha T."/>
            <person name="Zeng Q."/>
            <person name="Berman J."/>
            <person name="Berriman M."/>
            <person name="Heitman J."/>
            <person name="Gow N.A."/>
            <person name="Lorenz M.C."/>
            <person name="Birren B.W."/>
            <person name="Kellis M."/>
            <person name="Cuomo C.A."/>
        </authorList>
    </citation>
    <scope>NUCLEOTIDE SEQUENCE [LARGE SCALE GENOMIC DNA]</scope>
    <source>
        <strain evidence="10">ATCC 11503 / BCRC 21390 / CBS 2605 / JCM 1781 / NBRC 1676 / NRRL YB-4239</strain>
    </source>
</reference>
<evidence type="ECO:0000256" key="6">
    <source>
        <dbReference type="ARBA" id="ARBA00023274"/>
    </source>
</evidence>
<dbReference type="PANTHER" id="PTHR39150:SF1">
    <property type="entry name" value="LARGE RIBOSOMAL SUBUNIT PROTEIN ML40"/>
    <property type="match status" value="1"/>
</dbReference>
<dbReference type="FunFam" id="6.10.250.3440:FF:000001">
    <property type="entry name" value="Mitochondrial ribosomal protein L40"/>
    <property type="match status" value="1"/>
</dbReference>
<gene>
    <name evidence="9" type="ORF">LELG_00644</name>
</gene>
<dbReference type="EMBL" id="CH981524">
    <property type="protein sequence ID" value="EDK42466.1"/>
    <property type="molecule type" value="Genomic_DNA"/>
</dbReference>
<dbReference type="KEGG" id="lel:PVL30_000623"/>
<feature type="compositionally biased region" description="Low complexity" evidence="8">
    <location>
        <begin position="37"/>
        <end position="53"/>
    </location>
</feature>
<keyword evidence="3" id="KW-0809">Transit peptide</keyword>
<feature type="region of interest" description="Disordered" evidence="8">
    <location>
        <begin position="29"/>
        <end position="57"/>
    </location>
</feature>
<dbReference type="GO" id="GO:0005840">
    <property type="term" value="C:ribosome"/>
    <property type="evidence" value="ECO:0007669"/>
    <property type="project" value="UniProtKB-KW"/>
</dbReference>
<dbReference type="GO" id="GO:0032543">
    <property type="term" value="P:mitochondrial translation"/>
    <property type="evidence" value="ECO:0007669"/>
    <property type="project" value="InterPro"/>
</dbReference>
<dbReference type="InParanoid" id="A5DTF8"/>
<dbReference type="OMA" id="YIHNGAT"/>
<evidence type="ECO:0000256" key="8">
    <source>
        <dbReference type="SAM" id="MobiDB-lite"/>
    </source>
</evidence>
<dbReference type="GO" id="GO:0003735">
    <property type="term" value="F:structural constituent of ribosome"/>
    <property type="evidence" value="ECO:0007669"/>
    <property type="project" value="InterPro"/>
</dbReference>
<sequence length="193" mass="21346">MLSVKLTSRSADSVLQPLVRCAVRHSSGPAARKLAGKEPSGGSSSSSSSQEKSGAGGQVTLNLSTQKIVNQLSALSASRKQPRLLKLCNEDFIKHKTIMNAWKLYKQKKDQKRETQLLLQYKSIYNAMEDLKATSPELFEAAGGEGPEFESHAEATSLNASKNFTKFPIEMRIPTDYPPNKPWIHSFKPKRQV</sequence>
<evidence type="ECO:0000256" key="2">
    <source>
        <dbReference type="ARBA" id="ARBA00009360"/>
    </source>
</evidence>
<keyword evidence="6" id="KW-0687">Ribonucleoprotein</keyword>